<accession>A0A239PV77</accession>
<name>A0A239PV77_9RHOB</name>
<feature type="chain" id="PRO_5011992053" evidence="1">
    <location>
        <begin position="36"/>
        <end position="93"/>
    </location>
</feature>
<keyword evidence="3" id="KW-1185">Reference proteome</keyword>
<dbReference type="AlphaFoldDB" id="A0A239PV77"/>
<reference evidence="2 3" key="1">
    <citation type="submission" date="2017-07" db="EMBL/GenBank/DDBJ databases">
        <authorList>
            <person name="Sun Z.S."/>
            <person name="Albrecht U."/>
            <person name="Echele G."/>
            <person name="Lee C.C."/>
        </authorList>
    </citation>
    <scope>NUCLEOTIDE SEQUENCE [LARGE SCALE GENOMIC DNA]</scope>
    <source>
        <strain evidence="2 3">DSM 14827</strain>
    </source>
</reference>
<sequence length="93" mass="9559">MTPISSRLGAATRILFLRAGLGLGLAAAASTMALAQDKGGRSGPPKEAFTACESRAQNDSCPITTPEGKSIKGTCMATPDKKLACVPKDAPRR</sequence>
<proteinExistence type="predicted"/>
<keyword evidence="1" id="KW-0732">Signal</keyword>
<protein>
    <submittedName>
        <fullName evidence="2">Uncharacterized protein</fullName>
    </submittedName>
</protein>
<dbReference type="Proteomes" id="UP000198307">
    <property type="component" value="Unassembled WGS sequence"/>
</dbReference>
<evidence type="ECO:0000313" key="2">
    <source>
        <dbReference type="EMBL" id="SNT74028.1"/>
    </source>
</evidence>
<dbReference type="OrthoDB" id="7726474at2"/>
<evidence type="ECO:0000256" key="1">
    <source>
        <dbReference type="SAM" id="SignalP"/>
    </source>
</evidence>
<evidence type="ECO:0000313" key="3">
    <source>
        <dbReference type="Proteomes" id="UP000198307"/>
    </source>
</evidence>
<dbReference type="RefSeq" id="WP_089344381.1">
    <property type="nucleotide sequence ID" value="NZ_CP067130.1"/>
</dbReference>
<dbReference type="EMBL" id="FZQB01000006">
    <property type="protein sequence ID" value="SNT74028.1"/>
    <property type="molecule type" value="Genomic_DNA"/>
</dbReference>
<gene>
    <name evidence="2" type="ORF">SAMN05444959_106209</name>
</gene>
<feature type="signal peptide" evidence="1">
    <location>
        <begin position="1"/>
        <end position="35"/>
    </location>
</feature>
<organism evidence="2 3">
    <name type="scientific">Paracoccus seriniphilus</name>
    <dbReference type="NCBI Taxonomy" id="184748"/>
    <lineage>
        <taxon>Bacteria</taxon>
        <taxon>Pseudomonadati</taxon>
        <taxon>Pseudomonadota</taxon>
        <taxon>Alphaproteobacteria</taxon>
        <taxon>Rhodobacterales</taxon>
        <taxon>Paracoccaceae</taxon>
        <taxon>Paracoccus</taxon>
    </lineage>
</organism>